<comment type="subunit">
    <text evidence="14">Binds F-actin and ABLIM1, ABLIM2 and ABLIM3. Interaction with ABLIM2 and ABLIM3 enhances activity.</text>
</comment>
<proteinExistence type="predicted"/>
<evidence type="ECO:0000256" key="1">
    <source>
        <dbReference type="ARBA" id="ARBA00004204"/>
    </source>
</evidence>
<keyword evidence="12" id="KW-0206">Cytoskeleton</keyword>
<evidence type="ECO:0000256" key="8">
    <source>
        <dbReference type="ARBA" id="ARBA00023015"/>
    </source>
</evidence>
<evidence type="ECO:0000256" key="12">
    <source>
        <dbReference type="ARBA" id="ARBA00023212"/>
    </source>
</evidence>
<name>A0AAJ7WST8_PETMA</name>
<dbReference type="InterPro" id="IPR038095">
    <property type="entry name" value="Costars_sf"/>
</dbReference>
<feature type="compositionally biased region" description="Basic and acidic residues" evidence="17">
    <location>
        <begin position="247"/>
        <end position="256"/>
    </location>
</feature>
<evidence type="ECO:0000313" key="20">
    <source>
        <dbReference type="RefSeq" id="XP_032808670.1"/>
    </source>
</evidence>
<dbReference type="PANTHER" id="PTHR22739">
    <property type="entry name" value="STRIATED MUSCLE ACTIVATOR OF RHO-DEPENDENT SIGNALING-RELATED"/>
    <property type="match status" value="1"/>
</dbReference>
<dbReference type="GO" id="GO:0015031">
    <property type="term" value="P:protein transport"/>
    <property type="evidence" value="ECO:0007669"/>
    <property type="project" value="UniProtKB-KW"/>
</dbReference>
<feature type="region of interest" description="Disordered" evidence="17">
    <location>
        <begin position="36"/>
        <end position="64"/>
    </location>
</feature>
<dbReference type="GO" id="GO:0003779">
    <property type="term" value="F:actin binding"/>
    <property type="evidence" value="ECO:0007669"/>
    <property type="project" value="UniProtKB-KW"/>
</dbReference>
<keyword evidence="8" id="KW-0805">Transcription regulation</keyword>
<gene>
    <name evidence="20" type="primary">LOC116941587</name>
</gene>
<dbReference type="FunFam" id="1.10.10.1540:FF:000001">
    <property type="entry name" value="Actin-binding Rho-activating protein a"/>
    <property type="match status" value="1"/>
</dbReference>
<evidence type="ECO:0000256" key="3">
    <source>
        <dbReference type="ARBA" id="ARBA00022448"/>
    </source>
</evidence>
<dbReference type="GO" id="GO:0030017">
    <property type="term" value="C:sarcomere"/>
    <property type="evidence" value="ECO:0007669"/>
    <property type="project" value="UniProtKB-SubCell"/>
</dbReference>
<organism evidence="19 20">
    <name type="scientific">Petromyzon marinus</name>
    <name type="common">Sea lamprey</name>
    <dbReference type="NCBI Taxonomy" id="7757"/>
    <lineage>
        <taxon>Eukaryota</taxon>
        <taxon>Metazoa</taxon>
        <taxon>Chordata</taxon>
        <taxon>Craniata</taxon>
        <taxon>Vertebrata</taxon>
        <taxon>Cyclostomata</taxon>
        <taxon>Hyperoartia</taxon>
        <taxon>Petromyzontiformes</taxon>
        <taxon>Petromyzontidae</taxon>
        <taxon>Petromyzon</taxon>
    </lineage>
</organism>
<dbReference type="Proteomes" id="UP001318040">
    <property type="component" value="Chromosome 12"/>
</dbReference>
<comment type="function">
    <text evidence="13">Acts as an activator of serum response factor (SRF)-dependent transcription possibly by inducing nuclear translocation of MKL1 or MKL2 and through a mechanism requiring Rho-actin signaling.</text>
</comment>
<feature type="domain" description="Costars" evidence="18">
    <location>
        <begin position="330"/>
        <end position="406"/>
    </location>
</feature>
<keyword evidence="11" id="KW-0009">Actin-binding</keyword>
<evidence type="ECO:0000256" key="9">
    <source>
        <dbReference type="ARBA" id="ARBA00023159"/>
    </source>
</evidence>
<reference evidence="20" key="1">
    <citation type="submission" date="2025-08" db="UniProtKB">
        <authorList>
            <consortium name="RefSeq"/>
        </authorList>
    </citation>
    <scope>IDENTIFICATION</scope>
    <source>
        <tissue evidence="20">Sperm</tissue>
    </source>
</reference>
<evidence type="ECO:0000256" key="11">
    <source>
        <dbReference type="ARBA" id="ARBA00023203"/>
    </source>
</evidence>
<evidence type="ECO:0000256" key="10">
    <source>
        <dbReference type="ARBA" id="ARBA00023163"/>
    </source>
</evidence>
<dbReference type="AlphaFoldDB" id="A0AAJ7WST8"/>
<feature type="region of interest" description="Disordered" evidence="17">
    <location>
        <begin position="91"/>
        <end position="151"/>
    </location>
</feature>
<keyword evidence="5" id="KW-0597">Phosphoprotein</keyword>
<evidence type="ECO:0000256" key="4">
    <source>
        <dbReference type="ARBA" id="ARBA00022490"/>
    </source>
</evidence>
<feature type="region of interest" description="Disordered" evidence="17">
    <location>
        <begin position="303"/>
        <end position="324"/>
    </location>
</feature>
<feature type="compositionally biased region" description="Basic and acidic residues" evidence="17">
    <location>
        <begin position="107"/>
        <end position="134"/>
    </location>
</feature>
<keyword evidence="10" id="KW-0804">Transcription</keyword>
<protein>
    <recommendedName>
        <fullName evidence="15">Actin-binding Rho-activating protein</fullName>
    </recommendedName>
    <alternativeName>
        <fullName evidence="16">Striated muscle activator of Rho-dependent signaling</fullName>
    </alternativeName>
</protein>
<evidence type="ECO:0000256" key="13">
    <source>
        <dbReference type="ARBA" id="ARBA00059783"/>
    </source>
</evidence>
<evidence type="ECO:0000256" key="17">
    <source>
        <dbReference type="SAM" id="MobiDB-lite"/>
    </source>
</evidence>
<feature type="compositionally biased region" description="Polar residues" evidence="17">
    <location>
        <begin position="36"/>
        <end position="48"/>
    </location>
</feature>
<dbReference type="GeneID" id="116941587"/>
<keyword evidence="4" id="KW-0963">Cytoplasm</keyword>
<accession>A0AAJ7WST8</accession>
<dbReference type="GO" id="GO:0045944">
    <property type="term" value="P:positive regulation of transcription by RNA polymerase II"/>
    <property type="evidence" value="ECO:0007669"/>
    <property type="project" value="TreeGrafter"/>
</dbReference>
<dbReference type="Pfam" id="PF14705">
    <property type="entry name" value="Costars"/>
    <property type="match status" value="1"/>
</dbReference>
<feature type="compositionally biased region" description="Basic and acidic residues" evidence="17">
    <location>
        <begin position="303"/>
        <end position="317"/>
    </location>
</feature>
<keyword evidence="19" id="KW-1185">Reference proteome</keyword>
<dbReference type="RefSeq" id="XP_032808670.1">
    <property type="nucleotide sequence ID" value="XM_032952779.1"/>
</dbReference>
<keyword evidence="6" id="KW-0653">Protein transport</keyword>
<evidence type="ECO:0000256" key="5">
    <source>
        <dbReference type="ARBA" id="ARBA00022553"/>
    </source>
</evidence>
<evidence type="ECO:0000259" key="18">
    <source>
        <dbReference type="SMART" id="SM01283"/>
    </source>
</evidence>
<dbReference type="GO" id="GO:0005856">
    <property type="term" value="C:cytoskeleton"/>
    <property type="evidence" value="ECO:0007669"/>
    <property type="project" value="UniProtKB-SubCell"/>
</dbReference>
<evidence type="ECO:0000256" key="2">
    <source>
        <dbReference type="ARBA" id="ARBA00004245"/>
    </source>
</evidence>
<dbReference type="KEGG" id="pmrn:116941587"/>
<dbReference type="SMART" id="SM01283">
    <property type="entry name" value="Costars"/>
    <property type="match status" value="1"/>
</dbReference>
<evidence type="ECO:0000256" key="14">
    <source>
        <dbReference type="ARBA" id="ARBA00063019"/>
    </source>
</evidence>
<feature type="region of interest" description="Disordered" evidence="17">
    <location>
        <begin position="221"/>
        <end position="264"/>
    </location>
</feature>
<evidence type="ECO:0000256" key="16">
    <source>
        <dbReference type="ARBA" id="ARBA00076363"/>
    </source>
</evidence>
<evidence type="ECO:0000256" key="15">
    <source>
        <dbReference type="ARBA" id="ARBA00073502"/>
    </source>
</evidence>
<keyword evidence="9" id="KW-0010">Activator</keyword>
<evidence type="ECO:0000256" key="7">
    <source>
        <dbReference type="ARBA" id="ARBA00023010"/>
    </source>
</evidence>
<dbReference type="Gene3D" id="1.10.10.1540">
    <property type="entry name" value="Costar domain"/>
    <property type="match status" value="1"/>
</dbReference>
<evidence type="ECO:0000256" key="6">
    <source>
        <dbReference type="ARBA" id="ARBA00022927"/>
    </source>
</evidence>
<dbReference type="GO" id="GO:0035025">
    <property type="term" value="P:positive regulation of Rho protein signal transduction"/>
    <property type="evidence" value="ECO:0007669"/>
    <property type="project" value="InterPro"/>
</dbReference>
<dbReference type="InterPro" id="IPR027817">
    <property type="entry name" value="Costars_dom"/>
</dbReference>
<dbReference type="InterPro" id="IPR026111">
    <property type="entry name" value="Abra"/>
</dbReference>
<keyword evidence="3" id="KW-0813">Transport</keyword>
<feature type="region of interest" description="Disordered" evidence="17">
    <location>
        <begin position="178"/>
        <end position="197"/>
    </location>
</feature>
<keyword evidence="7" id="KW-0811">Translocation</keyword>
<comment type="subcellular location">
    <subcellularLocation>
        <location evidence="2">Cytoplasm</location>
        <location evidence="2">Cytoskeleton</location>
    </subcellularLocation>
    <subcellularLocation>
        <location evidence="1">Cytoplasm</location>
        <location evidence="1">Myofibril</location>
        <location evidence="1">Sarcomere</location>
    </subcellularLocation>
</comment>
<evidence type="ECO:0000313" key="19">
    <source>
        <dbReference type="Proteomes" id="UP001318040"/>
    </source>
</evidence>
<sequence>MSSSQVTLKRTTKDIVRKIRCVSMVNSLTKGWQQWAQENTSKQSNEPTGWTPGCEDGDDGDNGERCSFTRKLPVDAENAAKKEFTMPTLKNLRPDFVPDANTSIRTGARERGNARGVKEQRKEMTSMLKSRFEPSAEENQGKQPPSAVDDKLYLLSDRMSPTLRRRCNGLVSELSTGWRQAEKEDGDGGLSSLEAGRSSSIDAGDVLAVARGEGSVGEAVEATNHGGGSGGSEAPAIGIKRSSARPGADRATDVRAKGGRQKSRCSRVKDLQSGWAKWSEDHMETQKLNPFSDGFDAEHALATRPQKGEEGYGRPKEGTLTAERAKRAERHIRREMEDMCFIINGMGVQGRDGRVRMPFGELFDRYVRISDKVVGILLRARKHGMVDFEGEMLWQGRDDHVVITLLR</sequence>
<dbReference type="PANTHER" id="PTHR22739:SF21">
    <property type="entry name" value="ACTIN-BINDING RHO-ACTIVATING PROTEIN"/>
    <property type="match status" value="1"/>
</dbReference>